<evidence type="ECO:0000313" key="1">
    <source>
        <dbReference type="Proteomes" id="UP000887576"/>
    </source>
</evidence>
<name>A0AC34RLI7_9BILA</name>
<evidence type="ECO:0000313" key="2">
    <source>
        <dbReference type="WBParaSite" id="JU765_v2.g8017.t1"/>
    </source>
</evidence>
<protein>
    <submittedName>
        <fullName evidence="2">Uncharacterized protein</fullName>
    </submittedName>
</protein>
<organism evidence="1 2">
    <name type="scientific">Panagrolaimus sp. JU765</name>
    <dbReference type="NCBI Taxonomy" id="591449"/>
    <lineage>
        <taxon>Eukaryota</taxon>
        <taxon>Metazoa</taxon>
        <taxon>Ecdysozoa</taxon>
        <taxon>Nematoda</taxon>
        <taxon>Chromadorea</taxon>
        <taxon>Rhabditida</taxon>
        <taxon>Tylenchina</taxon>
        <taxon>Panagrolaimomorpha</taxon>
        <taxon>Panagrolaimoidea</taxon>
        <taxon>Panagrolaimidae</taxon>
        <taxon>Panagrolaimus</taxon>
    </lineage>
</organism>
<accession>A0AC34RLI7</accession>
<dbReference type="Proteomes" id="UP000887576">
    <property type="component" value="Unplaced"/>
</dbReference>
<proteinExistence type="predicted"/>
<reference evidence="2" key="1">
    <citation type="submission" date="2022-11" db="UniProtKB">
        <authorList>
            <consortium name="WormBaseParasite"/>
        </authorList>
    </citation>
    <scope>IDENTIFICATION</scope>
</reference>
<dbReference type="WBParaSite" id="JU765_v2.g8017.t1">
    <property type="protein sequence ID" value="JU765_v2.g8017.t1"/>
    <property type="gene ID" value="JU765_v2.g8017"/>
</dbReference>
<sequence length="195" mass="22179">MLVTFSYAVFAIYVCWPNPEQWKKQAALLAADPIYYEGIPNFIFASADDWRLIVEFSYAYLQVCVSYGLTLFFNVKIYRYLKTMEDQMTSKTKDAHRQINKTLIIQALTPAIICLIPVAGSVSLTFLKTNIQGLGLVLSMMFSLIPLINPILTLIVIRNYRKTIVVTVKKLFNSSQLLSRIEHSLIHPLSYVSSA</sequence>